<accession>A0AAP0ESC8</accession>
<dbReference type="EMBL" id="JBBNAG010000011">
    <property type="protein sequence ID" value="KAK9094943.1"/>
    <property type="molecule type" value="Genomic_DNA"/>
</dbReference>
<gene>
    <name evidence="1" type="ORF">Scep_026412</name>
</gene>
<sequence length="117" mass="13559">MSGAFTENEEEIEAVILDFFSKLYTKERHEEWEVEGIEWGIISQQEALNLEIPFSEDEVWCAINGYGGDKAPGAHGFTMEFYKEFWGLIKKDIMNVMEDFQRNGVVSAITNETYIYI</sequence>
<dbReference type="AlphaFoldDB" id="A0AAP0ESC8"/>
<keyword evidence="2" id="KW-1185">Reference proteome</keyword>
<reference evidence="1 2" key="1">
    <citation type="submission" date="2024-01" db="EMBL/GenBank/DDBJ databases">
        <title>Genome assemblies of Stephania.</title>
        <authorList>
            <person name="Yang L."/>
        </authorList>
    </citation>
    <scope>NUCLEOTIDE SEQUENCE [LARGE SCALE GENOMIC DNA]</scope>
    <source>
        <strain evidence="1">JXDWG</strain>
        <tissue evidence="1">Leaf</tissue>
    </source>
</reference>
<organism evidence="1 2">
    <name type="scientific">Stephania cephalantha</name>
    <dbReference type="NCBI Taxonomy" id="152367"/>
    <lineage>
        <taxon>Eukaryota</taxon>
        <taxon>Viridiplantae</taxon>
        <taxon>Streptophyta</taxon>
        <taxon>Embryophyta</taxon>
        <taxon>Tracheophyta</taxon>
        <taxon>Spermatophyta</taxon>
        <taxon>Magnoliopsida</taxon>
        <taxon>Ranunculales</taxon>
        <taxon>Menispermaceae</taxon>
        <taxon>Menispermoideae</taxon>
        <taxon>Cissampelideae</taxon>
        <taxon>Stephania</taxon>
    </lineage>
</organism>
<protein>
    <submittedName>
        <fullName evidence="1">Uncharacterized protein</fullName>
    </submittedName>
</protein>
<name>A0AAP0ESC8_9MAGN</name>
<comment type="caution">
    <text evidence="1">The sequence shown here is derived from an EMBL/GenBank/DDBJ whole genome shotgun (WGS) entry which is preliminary data.</text>
</comment>
<dbReference type="Proteomes" id="UP001419268">
    <property type="component" value="Unassembled WGS sequence"/>
</dbReference>
<evidence type="ECO:0000313" key="1">
    <source>
        <dbReference type="EMBL" id="KAK9094943.1"/>
    </source>
</evidence>
<evidence type="ECO:0000313" key="2">
    <source>
        <dbReference type="Proteomes" id="UP001419268"/>
    </source>
</evidence>
<proteinExistence type="predicted"/>